<comment type="caution">
    <text evidence="2">The sequence shown here is derived from an EMBL/GenBank/DDBJ whole genome shotgun (WGS) entry which is preliminary data.</text>
</comment>
<dbReference type="Proteomes" id="UP001642409">
    <property type="component" value="Unassembled WGS sequence"/>
</dbReference>
<feature type="transmembrane region" description="Helical" evidence="1">
    <location>
        <begin position="66"/>
        <end position="88"/>
    </location>
</feature>
<keyword evidence="1" id="KW-1133">Transmembrane helix</keyword>
<reference evidence="2" key="1">
    <citation type="submission" date="2023-06" db="EMBL/GenBank/DDBJ databases">
        <authorList>
            <person name="Kurt Z."/>
        </authorList>
    </citation>
    <scope>NUCLEOTIDE SEQUENCE</scope>
</reference>
<evidence type="ECO:0000256" key="1">
    <source>
        <dbReference type="SAM" id="Phobius"/>
    </source>
</evidence>
<gene>
    <name evidence="2" type="ORF">HINF_LOCUS61021</name>
    <name evidence="3" type="ORF">HINF_LOCUS77799</name>
</gene>
<evidence type="ECO:0000313" key="4">
    <source>
        <dbReference type="Proteomes" id="UP001642409"/>
    </source>
</evidence>
<name>A0AA86V260_9EUKA</name>
<dbReference type="AlphaFoldDB" id="A0AA86V260"/>
<reference evidence="3 4" key="2">
    <citation type="submission" date="2024-07" db="EMBL/GenBank/DDBJ databases">
        <authorList>
            <person name="Akdeniz Z."/>
        </authorList>
    </citation>
    <scope>NUCLEOTIDE SEQUENCE [LARGE SCALE GENOMIC DNA]</scope>
</reference>
<dbReference type="EMBL" id="CATOUU010001121">
    <property type="protein sequence ID" value="CAI9973376.1"/>
    <property type="molecule type" value="Genomic_DNA"/>
</dbReference>
<evidence type="ECO:0000313" key="2">
    <source>
        <dbReference type="EMBL" id="CAI9973376.1"/>
    </source>
</evidence>
<proteinExistence type="predicted"/>
<protein>
    <submittedName>
        <fullName evidence="3">Hypothetical_protein</fullName>
    </submittedName>
</protein>
<feature type="transmembrane region" description="Helical" evidence="1">
    <location>
        <begin position="33"/>
        <end position="59"/>
    </location>
</feature>
<keyword evidence="1" id="KW-0812">Transmembrane</keyword>
<accession>A0AA86V260</accession>
<keyword evidence="1" id="KW-0472">Membrane</keyword>
<keyword evidence="4" id="KW-1185">Reference proteome</keyword>
<evidence type="ECO:0000313" key="3">
    <source>
        <dbReference type="EMBL" id="CAL6114061.1"/>
    </source>
</evidence>
<organism evidence="2">
    <name type="scientific">Hexamita inflata</name>
    <dbReference type="NCBI Taxonomy" id="28002"/>
    <lineage>
        <taxon>Eukaryota</taxon>
        <taxon>Metamonada</taxon>
        <taxon>Diplomonadida</taxon>
        <taxon>Hexamitidae</taxon>
        <taxon>Hexamitinae</taxon>
        <taxon>Hexamita</taxon>
    </lineage>
</organism>
<dbReference type="EMBL" id="CAXDID020000785">
    <property type="protein sequence ID" value="CAL6114061.1"/>
    <property type="molecule type" value="Genomic_DNA"/>
</dbReference>
<sequence>MLGCKFLLAELSSFILFLALCRVSNIPPGNLSWLPWQILGCLVVCCLGRCAGLAGWAVGAGWGVRAWCVLCGLPGGVLCLGYFLFLAFHFSLFFLPGFETDARFGGAWVGFWQGSLGFGSREVTF</sequence>